<organism evidence="2 3">
    <name type="scientific">Prymnesium parvum</name>
    <name type="common">Toxic golden alga</name>
    <dbReference type="NCBI Taxonomy" id="97485"/>
    <lineage>
        <taxon>Eukaryota</taxon>
        <taxon>Haptista</taxon>
        <taxon>Haptophyta</taxon>
        <taxon>Prymnesiophyceae</taxon>
        <taxon>Prymnesiales</taxon>
        <taxon>Prymnesiaceae</taxon>
        <taxon>Prymnesium</taxon>
    </lineage>
</organism>
<dbReference type="EMBL" id="JBGBPQ010000003">
    <property type="protein sequence ID" value="KAL1526982.1"/>
    <property type="molecule type" value="Genomic_DNA"/>
</dbReference>
<evidence type="ECO:0000256" key="1">
    <source>
        <dbReference type="SAM" id="MobiDB-lite"/>
    </source>
</evidence>
<reference evidence="2 3" key="1">
    <citation type="journal article" date="2024" name="Science">
        <title>Giant polyketide synthase enzymes in the biosynthesis of giant marine polyether toxins.</title>
        <authorList>
            <person name="Fallon T.R."/>
            <person name="Shende V.V."/>
            <person name="Wierzbicki I.H."/>
            <person name="Pendleton A.L."/>
            <person name="Watervoot N.F."/>
            <person name="Auber R.P."/>
            <person name="Gonzalez D.J."/>
            <person name="Wisecaver J.H."/>
            <person name="Moore B.S."/>
        </authorList>
    </citation>
    <scope>NUCLEOTIDE SEQUENCE [LARGE SCALE GENOMIC DNA]</scope>
    <source>
        <strain evidence="2 3">12B1</strain>
    </source>
</reference>
<dbReference type="Proteomes" id="UP001515480">
    <property type="component" value="Unassembled WGS sequence"/>
</dbReference>
<feature type="region of interest" description="Disordered" evidence="1">
    <location>
        <begin position="215"/>
        <end position="248"/>
    </location>
</feature>
<name>A0AB34K1L6_PRYPA</name>
<feature type="compositionally biased region" description="Acidic residues" evidence="1">
    <location>
        <begin position="78"/>
        <end position="95"/>
    </location>
</feature>
<dbReference type="AlphaFoldDB" id="A0AB34K1L6"/>
<accession>A0AB34K1L6</accession>
<keyword evidence="3" id="KW-1185">Reference proteome</keyword>
<sequence>MEASLSHHEAKPDFFEQFESLLGEYDALDSASELQALEEEYARARQPPPPPRRDDTHKPPPRALGPPPPPAAASPAERDDEMEDDADDAPSDADWTESSVWSSLRLVADETSGGGSSCGAMGGSCGAMGGSCGAMGGSSCGAMGAQGARTAVGPTPLAASLPARRVGASVVTHPASALQRDGSGRAAHSFGRVPRFSPSGTMAHHCPKALPLAAVKPQPTPAHRGDARGDGTPPRRARAARSPPPTFAPSQCRVWCARRPQSARARMHSAERGGENVCNCPAVEEAEDSRGRPTKSGAAPYMVMTNGHTPRSFGASALGVHRFHHRPTKPRAPLPKASKRRGEGGYGTTVQSRPHDDPLVAPIMDIVECCGDPYDGYCCKRHHPDDDIICCTRHRKENEMKARYGLEHGCSEKSVRGTHPNQVGRAWPSRTTSPAFTFSRAASKGPFRETAVAHVFSLDGKAHGELLLRHVGAALDQLHALGASLLAPPRGSHQRKAPLI</sequence>
<proteinExistence type="predicted"/>
<evidence type="ECO:0000313" key="2">
    <source>
        <dbReference type="EMBL" id="KAL1526982.1"/>
    </source>
</evidence>
<gene>
    <name evidence="2" type="ORF">AB1Y20_015671</name>
</gene>
<protein>
    <submittedName>
        <fullName evidence="2">Uncharacterized protein</fullName>
    </submittedName>
</protein>
<evidence type="ECO:0000313" key="3">
    <source>
        <dbReference type="Proteomes" id="UP001515480"/>
    </source>
</evidence>
<comment type="caution">
    <text evidence="2">The sequence shown here is derived from an EMBL/GenBank/DDBJ whole genome shotgun (WGS) entry which is preliminary data.</text>
</comment>
<feature type="region of interest" description="Disordered" evidence="1">
    <location>
        <begin position="32"/>
        <end position="99"/>
    </location>
</feature>
<feature type="region of interest" description="Disordered" evidence="1">
    <location>
        <begin position="325"/>
        <end position="357"/>
    </location>
</feature>
<feature type="compositionally biased region" description="Pro residues" evidence="1">
    <location>
        <begin position="61"/>
        <end position="72"/>
    </location>
</feature>